<evidence type="ECO:0000313" key="2">
    <source>
        <dbReference type="EMBL" id="CAH9092745.1"/>
    </source>
</evidence>
<dbReference type="Proteomes" id="UP001152523">
    <property type="component" value="Unassembled WGS sequence"/>
</dbReference>
<proteinExistence type="predicted"/>
<keyword evidence="3" id="KW-1185">Reference proteome</keyword>
<dbReference type="EMBL" id="CAMAPF010000074">
    <property type="protein sequence ID" value="CAH9092745.1"/>
    <property type="molecule type" value="Genomic_DNA"/>
</dbReference>
<feature type="signal peptide" evidence="1">
    <location>
        <begin position="1"/>
        <end position="19"/>
    </location>
</feature>
<comment type="caution">
    <text evidence="2">The sequence shown here is derived from an EMBL/GenBank/DDBJ whole genome shotgun (WGS) entry which is preliminary data.</text>
</comment>
<evidence type="ECO:0008006" key="4">
    <source>
        <dbReference type="Google" id="ProtNLM"/>
    </source>
</evidence>
<reference evidence="2" key="1">
    <citation type="submission" date="2022-07" db="EMBL/GenBank/DDBJ databases">
        <authorList>
            <person name="Macas J."/>
            <person name="Novak P."/>
            <person name="Neumann P."/>
        </authorList>
    </citation>
    <scope>NUCLEOTIDE SEQUENCE</scope>
</reference>
<evidence type="ECO:0000313" key="3">
    <source>
        <dbReference type="Proteomes" id="UP001152523"/>
    </source>
</evidence>
<dbReference type="AlphaFoldDB" id="A0AAV0D744"/>
<name>A0AAV0D744_9ASTE</name>
<feature type="chain" id="PRO_5043998479" description="Secreted protein" evidence="1">
    <location>
        <begin position="20"/>
        <end position="104"/>
    </location>
</feature>
<keyword evidence="1" id="KW-0732">Signal</keyword>
<accession>A0AAV0D744</accession>
<organism evidence="2 3">
    <name type="scientific">Cuscuta epithymum</name>
    <dbReference type="NCBI Taxonomy" id="186058"/>
    <lineage>
        <taxon>Eukaryota</taxon>
        <taxon>Viridiplantae</taxon>
        <taxon>Streptophyta</taxon>
        <taxon>Embryophyta</taxon>
        <taxon>Tracheophyta</taxon>
        <taxon>Spermatophyta</taxon>
        <taxon>Magnoliopsida</taxon>
        <taxon>eudicotyledons</taxon>
        <taxon>Gunneridae</taxon>
        <taxon>Pentapetalae</taxon>
        <taxon>asterids</taxon>
        <taxon>lamiids</taxon>
        <taxon>Solanales</taxon>
        <taxon>Convolvulaceae</taxon>
        <taxon>Cuscuteae</taxon>
        <taxon>Cuscuta</taxon>
        <taxon>Cuscuta subgen. Cuscuta</taxon>
    </lineage>
</organism>
<protein>
    <recommendedName>
        <fullName evidence="4">Secreted protein</fullName>
    </recommendedName>
</protein>
<evidence type="ECO:0000256" key="1">
    <source>
        <dbReference type="SAM" id="SignalP"/>
    </source>
</evidence>
<gene>
    <name evidence="2" type="ORF">CEPIT_LOCUS12215</name>
</gene>
<sequence>MGLERQIILIASVLTLGIATTSKEITLADKQIAAESLYRCWIVKHWSAAPAVVELVFTHIARVRPPPEPPPYQEEFCGKILFQYYCFFSNTCFCCSPAVRVDLV</sequence>